<comment type="caution">
    <text evidence="1">The sequence shown here is derived from an EMBL/GenBank/DDBJ whole genome shotgun (WGS) entry which is preliminary data.</text>
</comment>
<dbReference type="Gene3D" id="3.30.1330.70">
    <property type="entry name" value="Holliday junction resolvase RusA"/>
    <property type="match status" value="1"/>
</dbReference>
<organism evidence="1">
    <name type="scientific">marine sediment metagenome</name>
    <dbReference type="NCBI Taxonomy" id="412755"/>
    <lineage>
        <taxon>unclassified sequences</taxon>
        <taxon>metagenomes</taxon>
        <taxon>ecological metagenomes</taxon>
    </lineage>
</organism>
<reference evidence="1" key="1">
    <citation type="journal article" date="2015" name="Nature">
        <title>Complex archaea that bridge the gap between prokaryotes and eukaryotes.</title>
        <authorList>
            <person name="Spang A."/>
            <person name="Saw J.H."/>
            <person name="Jorgensen S.L."/>
            <person name="Zaremba-Niedzwiedzka K."/>
            <person name="Martijn J."/>
            <person name="Lind A.E."/>
            <person name="van Eijk R."/>
            <person name="Schleper C."/>
            <person name="Guy L."/>
            <person name="Ettema T.J."/>
        </authorList>
    </citation>
    <scope>NUCLEOTIDE SEQUENCE</scope>
</reference>
<name>A0A0F9G0G1_9ZZZZ</name>
<dbReference type="EMBL" id="LAZR01019562">
    <property type="protein sequence ID" value="KKL92083.1"/>
    <property type="molecule type" value="Genomic_DNA"/>
</dbReference>
<proteinExistence type="predicted"/>
<sequence length="114" mass="13324">MEIHVNVPFVGYKRTAADEKQRDKMREWERDLKYACQLEMITQGYPLFTSNVGIVIEANFPPGKSSYDIDKISSWVLDSIKQEIVQDDSQVKELYIRLTETPMPEHTIIKIMPF</sequence>
<gene>
    <name evidence="1" type="ORF">LCGC14_1888270</name>
</gene>
<accession>A0A0F9G0G1</accession>
<dbReference type="AlphaFoldDB" id="A0A0F9G0G1"/>
<dbReference type="InterPro" id="IPR036614">
    <property type="entry name" value="RusA-like_sf"/>
</dbReference>
<protein>
    <submittedName>
        <fullName evidence="1">Uncharacterized protein</fullName>
    </submittedName>
</protein>
<dbReference type="GO" id="GO:0006281">
    <property type="term" value="P:DNA repair"/>
    <property type="evidence" value="ECO:0007669"/>
    <property type="project" value="InterPro"/>
</dbReference>
<dbReference type="SUPFAM" id="SSF103084">
    <property type="entry name" value="Holliday junction resolvase RusA"/>
    <property type="match status" value="1"/>
</dbReference>
<dbReference type="GO" id="GO:0000287">
    <property type="term" value="F:magnesium ion binding"/>
    <property type="evidence" value="ECO:0007669"/>
    <property type="project" value="InterPro"/>
</dbReference>
<dbReference type="InterPro" id="IPR008822">
    <property type="entry name" value="Endonuclease_RusA-like"/>
</dbReference>
<dbReference type="GO" id="GO:0006310">
    <property type="term" value="P:DNA recombination"/>
    <property type="evidence" value="ECO:0007669"/>
    <property type="project" value="InterPro"/>
</dbReference>
<dbReference type="Pfam" id="PF05866">
    <property type="entry name" value="RusA"/>
    <property type="match status" value="1"/>
</dbReference>
<evidence type="ECO:0000313" key="1">
    <source>
        <dbReference type="EMBL" id="KKL92083.1"/>
    </source>
</evidence>